<organism evidence="2 3">
    <name type="scientific">Gigaspora margarita</name>
    <dbReference type="NCBI Taxonomy" id="4874"/>
    <lineage>
        <taxon>Eukaryota</taxon>
        <taxon>Fungi</taxon>
        <taxon>Fungi incertae sedis</taxon>
        <taxon>Mucoromycota</taxon>
        <taxon>Glomeromycotina</taxon>
        <taxon>Glomeromycetes</taxon>
        <taxon>Diversisporales</taxon>
        <taxon>Gigasporaceae</taxon>
        <taxon>Gigaspora</taxon>
    </lineage>
</organism>
<evidence type="ECO:0000256" key="1">
    <source>
        <dbReference type="SAM" id="MobiDB-lite"/>
    </source>
</evidence>
<name>A0ABN7WZG7_GIGMA</name>
<feature type="compositionally biased region" description="Polar residues" evidence="1">
    <location>
        <begin position="456"/>
        <end position="466"/>
    </location>
</feature>
<feature type="compositionally biased region" description="Basic and acidic residues" evidence="1">
    <location>
        <begin position="467"/>
        <end position="479"/>
    </location>
</feature>
<feature type="region of interest" description="Disordered" evidence="1">
    <location>
        <begin position="419"/>
        <end position="494"/>
    </location>
</feature>
<dbReference type="EMBL" id="CAJVQB010075942">
    <property type="protein sequence ID" value="CAG8844432.1"/>
    <property type="molecule type" value="Genomic_DNA"/>
</dbReference>
<gene>
    <name evidence="2" type="ORF">GMARGA_LOCUS37103</name>
</gene>
<reference evidence="2 3" key="1">
    <citation type="submission" date="2021-06" db="EMBL/GenBank/DDBJ databases">
        <authorList>
            <person name="Kallberg Y."/>
            <person name="Tangrot J."/>
            <person name="Rosling A."/>
        </authorList>
    </citation>
    <scope>NUCLEOTIDE SEQUENCE [LARGE SCALE GENOMIC DNA]</scope>
    <source>
        <strain evidence="2 3">120-4 pot B 10/14</strain>
    </source>
</reference>
<sequence length="494" mass="56844">NNAQLTQHNEDVLQVSDDERDLTGDNGATFIPTGEMEKLPTKIYKDNKLPPETRQKILQMFPRNTLIKFTPPPMDKELLRKMQKKAKDTDKILQKVSYCTSSALRLFDCSIRALYQTKPSEENKQALEAWEYMELSLLSTRSLLLDSLSYISKHRQEQAIKCINPAYQTKSEVETLFDDRLTEVIKAEMRRQNFSTTHYGRKNAHKTFKLVTKIEGFNRTQATKEIINVEDRTCVAKSTTMEENYKFSPDRFSLSTAPNGYSPSWIEPPPLKRQALSRQNISSQDMEILDVEIKKLLVQGTITEIFLSEPCFTSRLFLIPKRTGEARPVIDLRKLNTYKEHISSRTSGVQFTGLFRLRLSQYTLCIYGIALWSDDKSSNIHKNSETGNRRKVTTGAVTNNRISRIQHRLSKDDIYDSNKEGKRHLKRMQKGKGHAHDSGTQISSAFRETERHHRSNFSSKTIFESPTQRHECSNEETGLKRNGPVVRRKQATAG</sequence>
<protein>
    <submittedName>
        <fullName evidence="2">26900_t:CDS:1</fullName>
    </submittedName>
</protein>
<dbReference type="Proteomes" id="UP000789901">
    <property type="component" value="Unassembled WGS sequence"/>
</dbReference>
<proteinExistence type="predicted"/>
<comment type="caution">
    <text evidence="2">The sequence shown here is derived from an EMBL/GenBank/DDBJ whole genome shotgun (WGS) entry which is preliminary data.</text>
</comment>
<evidence type="ECO:0000313" key="2">
    <source>
        <dbReference type="EMBL" id="CAG8844432.1"/>
    </source>
</evidence>
<feature type="non-terminal residue" evidence="2">
    <location>
        <position position="1"/>
    </location>
</feature>
<feature type="non-terminal residue" evidence="2">
    <location>
        <position position="494"/>
    </location>
</feature>
<dbReference type="InterPro" id="IPR043502">
    <property type="entry name" value="DNA/RNA_pol_sf"/>
</dbReference>
<dbReference type="SUPFAM" id="SSF56672">
    <property type="entry name" value="DNA/RNA polymerases"/>
    <property type="match status" value="1"/>
</dbReference>
<dbReference type="Gene3D" id="3.10.10.10">
    <property type="entry name" value="HIV Type 1 Reverse Transcriptase, subunit A, domain 1"/>
    <property type="match status" value="1"/>
</dbReference>
<feature type="compositionally biased region" description="Basic residues" evidence="1">
    <location>
        <begin position="421"/>
        <end position="433"/>
    </location>
</feature>
<evidence type="ECO:0000313" key="3">
    <source>
        <dbReference type="Proteomes" id="UP000789901"/>
    </source>
</evidence>
<keyword evidence="3" id="KW-1185">Reference proteome</keyword>
<accession>A0ABN7WZG7</accession>